<dbReference type="InterPro" id="IPR005101">
    <property type="entry name" value="Cryptochr/Photolyase_FAD-bd"/>
</dbReference>
<evidence type="ECO:0000256" key="1">
    <source>
        <dbReference type="ARBA" id="ARBA00001932"/>
    </source>
</evidence>
<feature type="binding site" evidence="5">
    <location>
        <position position="257"/>
    </location>
    <ligand>
        <name>FAD</name>
        <dbReference type="ChEBI" id="CHEBI:57692"/>
    </ligand>
</feature>
<keyword evidence="10" id="KW-1185">Reference proteome</keyword>
<gene>
    <name evidence="9" type="ORF">HUW51_16045</name>
</gene>
<dbReference type="Gene3D" id="3.40.50.620">
    <property type="entry name" value="HUPs"/>
    <property type="match status" value="1"/>
</dbReference>
<dbReference type="InterPro" id="IPR002081">
    <property type="entry name" value="Cryptochrome/DNA_photolyase_1"/>
</dbReference>
<dbReference type="Gene3D" id="1.10.579.10">
    <property type="entry name" value="DNA Cyclobutane Dipyrimidine Photolyase, subunit A, domain 3"/>
    <property type="match status" value="1"/>
</dbReference>
<feature type="binding site" evidence="5">
    <location>
        <begin position="357"/>
        <end position="359"/>
    </location>
    <ligand>
        <name>FAD</name>
        <dbReference type="ChEBI" id="CHEBI:57692"/>
    </ligand>
</feature>
<dbReference type="GO" id="GO:0006950">
    <property type="term" value="P:response to stress"/>
    <property type="evidence" value="ECO:0007669"/>
    <property type="project" value="UniProtKB-ARBA"/>
</dbReference>
<evidence type="ECO:0000256" key="7">
    <source>
        <dbReference type="RuleBase" id="RU004182"/>
    </source>
</evidence>
<name>A0A7G7GAH4_9BACT</name>
<dbReference type="InterPro" id="IPR014729">
    <property type="entry name" value="Rossmann-like_a/b/a_fold"/>
</dbReference>
<evidence type="ECO:0000313" key="9">
    <source>
        <dbReference type="EMBL" id="QNF34158.1"/>
    </source>
</evidence>
<dbReference type="PANTHER" id="PTHR11455">
    <property type="entry name" value="CRYPTOCHROME"/>
    <property type="match status" value="1"/>
</dbReference>
<feature type="binding site" evidence="5">
    <location>
        <position position="217"/>
    </location>
    <ligand>
        <name>FAD</name>
        <dbReference type="ChEBI" id="CHEBI:57692"/>
    </ligand>
</feature>
<dbReference type="GO" id="GO:0006139">
    <property type="term" value="P:nucleobase-containing compound metabolic process"/>
    <property type="evidence" value="ECO:0007669"/>
    <property type="project" value="UniProtKB-ARBA"/>
</dbReference>
<evidence type="ECO:0000256" key="3">
    <source>
        <dbReference type="ARBA" id="ARBA00022827"/>
    </source>
</evidence>
<dbReference type="SUPFAM" id="SSF48173">
    <property type="entry name" value="Cryptochrome/photolyase FAD-binding domain"/>
    <property type="match status" value="1"/>
</dbReference>
<comment type="cofactor">
    <cofactor evidence="1">
        <name>(6R)-5,10-methylene-5,6,7,8-tetrahydrofolate</name>
        <dbReference type="ChEBI" id="CHEBI:15636"/>
    </cofactor>
</comment>
<dbReference type="InterPro" id="IPR036155">
    <property type="entry name" value="Crypto/Photolyase_N_sf"/>
</dbReference>
<evidence type="ECO:0000313" key="10">
    <source>
        <dbReference type="Proteomes" id="UP000515237"/>
    </source>
</evidence>
<dbReference type="InterPro" id="IPR036134">
    <property type="entry name" value="Crypto/Photolyase_FAD-like_sf"/>
</dbReference>
<keyword evidence="3 5" id="KW-0274">FAD</keyword>
<dbReference type="Gene3D" id="1.25.40.80">
    <property type="match status" value="1"/>
</dbReference>
<dbReference type="Proteomes" id="UP000515237">
    <property type="component" value="Chromosome"/>
</dbReference>
<dbReference type="GO" id="GO:0009416">
    <property type="term" value="P:response to light stimulus"/>
    <property type="evidence" value="ECO:0007669"/>
    <property type="project" value="TreeGrafter"/>
</dbReference>
<feature type="site" description="Electron transfer via tryptophanyl radical" evidence="6">
    <location>
        <position position="291"/>
    </location>
</feature>
<dbReference type="GO" id="GO:0003904">
    <property type="term" value="F:deoxyribodipyrimidine photo-lyase activity"/>
    <property type="evidence" value="ECO:0007669"/>
    <property type="project" value="TreeGrafter"/>
</dbReference>
<feature type="site" description="Electron transfer via tryptophanyl radical" evidence="6">
    <location>
        <position position="344"/>
    </location>
</feature>
<dbReference type="PROSITE" id="PS51645">
    <property type="entry name" value="PHR_CRY_ALPHA_BETA"/>
    <property type="match status" value="1"/>
</dbReference>
<dbReference type="Pfam" id="PF03441">
    <property type="entry name" value="FAD_binding_7"/>
    <property type="match status" value="1"/>
</dbReference>
<feature type="site" description="Electron transfer via tryptophanyl radical" evidence="6">
    <location>
        <position position="367"/>
    </location>
</feature>
<dbReference type="SUPFAM" id="SSF52425">
    <property type="entry name" value="Cryptochrome/photolyase, N-terminal domain"/>
    <property type="match status" value="1"/>
</dbReference>
<evidence type="ECO:0000256" key="6">
    <source>
        <dbReference type="PIRSR" id="PIRSR602081-2"/>
    </source>
</evidence>
<dbReference type="InterPro" id="IPR018394">
    <property type="entry name" value="DNA_photolyase_1_CS_C"/>
</dbReference>
<evidence type="ECO:0000259" key="8">
    <source>
        <dbReference type="PROSITE" id="PS51645"/>
    </source>
</evidence>
<keyword evidence="9" id="KW-0456">Lyase</keyword>
<feature type="binding site" evidence="5">
    <location>
        <begin position="260"/>
        <end position="267"/>
    </location>
    <ligand>
        <name>FAD</name>
        <dbReference type="ChEBI" id="CHEBI:57692"/>
    </ligand>
</feature>
<dbReference type="RefSeq" id="WP_185270639.1">
    <property type="nucleotide sequence ID" value="NZ_CP055156.1"/>
</dbReference>
<reference evidence="9 10" key="1">
    <citation type="journal article" date="2018" name="Int. J. Syst. Evol. Microbiol.">
        <title>Adhaeribacter swui sp. nov., isolated from wet mud.</title>
        <authorList>
            <person name="Kim D.U."/>
            <person name="Kim K.W."/>
            <person name="Kang M.S."/>
            <person name="Kim J.Y."/>
            <person name="Jang J.H."/>
            <person name="Kim M.K."/>
        </authorList>
    </citation>
    <scope>NUCLEOTIDE SEQUENCE [LARGE SCALE GENOMIC DNA]</scope>
    <source>
        <strain evidence="9 10">KCTC 52873</strain>
    </source>
</reference>
<feature type="domain" description="Photolyase/cryptochrome alpha/beta" evidence="8">
    <location>
        <begin position="6"/>
        <end position="136"/>
    </location>
</feature>
<dbReference type="PROSITE" id="PS00394">
    <property type="entry name" value="DNA_PHOTOLYASES_1_1"/>
    <property type="match status" value="1"/>
</dbReference>
<evidence type="ECO:0000256" key="4">
    <source>
        <dbReference type="ARBA" id="ARBA00022991"/>
    </source>
</evidence>
<dbReference type="KEGG" id="aswu:HUW51_16045"/>
<dbReference type="PRINTS" id="PR00147">
    <property type="entry name" value="DNAPHOTLYASE"/>
</dbReference>
<evidence type="ECO:0000256" key="5">
    <source>
        <dbReference type="PIRSR" id="PIRSR602081-1"/>
    </source>
</evidence>
<evidence type="ECO:0000256" key="2">
    <source>
        <dbReference type="ARBA" id="ARBA00022630"/>
    </source>
</evidence>
<dbReference type="InterPro" id="IPR006050">
    <property type="entry name" value="DNA_photolyase_N"/>
</dbReference>
<dbReference type="AlphaFoldDB" id="A0A7G7GAH4"/>
<organism evidence="9 10">
    <name type="scientific">Adhaeribacter swui</name>
    <dbReference type="NCBI Taxonomy" id="2086471"/>
    <lineage>
        <taxon>Bacteria</taxon>
        <taxon>Pseudomonadati</taxon>
        <taxon>Bacteroidota</taxon>
        <taxon>Cytophagia</taxon>
        <taxon>Cytophagales</taxon>
        <taxon>Hymenobacteraceae</taxon>
        <taxon>Adhaeribacter</taxon>
    </lineage>
</organism>
<comment type="cofactor">
    <cofactor evidence="5">
        <name>FAD</name>
        <dbReference type="ChEBI" id="CHEBI:57692"/>
    </cofactor>
    <text evidence="5">Binds 1 FAD per subunit.</text>
</comment>
<dbReference type="PANTHER" id="PTHR11455:SF9">
    <property type="entry name" value="CRYPTOCHROME CIRCADIAN CLOCK 5 ISOFORM X1"/>
    <property type="match status" value="1"/>
</dbReference>
<sequence>MLFSQPLTLFWFRRDLRLEDNAGLYYALKSDNPVLPLFIFDRDILDKLPTPVDARVQFIHQTITALQNRLQQMGSGLLVQHGKPLEVFAQILKNLKFAAVYTNHDYEPYAQQRDAAIKELLAHQGIPFYTYKDQVIFEKNEVTKPDGKPYTVFTPYKKRWLLTLNEFYLQSYPTEKYFKNLASPGVLPLPTLSELGFESSKTSFPGQIVPEELVKTYDQTRDYPALAGTSRLGLHLRFGTISIRQTVKSAQQLNATWLNELIWREFYHMILYQFPHVAERAFKPAYDHIPWRNNEEEFAQWCAGTTGYPLVDAGMRELNATGFMHNRVRMVVASFLCKHLLIDWRWGEAYFAGKLLDYDLAANNGGWQWAAGSGCDAAPYFRVFNPSAQFQKFDREKLYVQQWVPEWESSNYSKPLVNHELARKRAITTYKTALTNYKNNL</sequence>
<dbReference type="PROSITE" id="PS00691">
    <property type="entry name" value="DNA_PHOTOLYASES_1_2"/>
    <property type="match status" value="1"/>
</dbReference>
<comment type="similarity">
    <text evidence="7">Belongs to the DNA photolyase family.</text>
</comment>
<dbReference type="GO" id="GO:0071949">
    <property type="term" value="F:FAD binding"/>
    <property type="evidence" value="ECO:0007669"/>
    <property type="project" value="TreeGrafter"/>
</dbReference>
<keyword evidence="4 7" id="KW-0157">Chromophore</keyword>
<accession>A0A7G7GAH4</accession>
<keyword evidence="2 5" id="KW-0285">Flavoprotein</keyword>
<dbReference type="EMBL" id="CP055156">
    <property type="protein sequence ID" value="QNF34158.1"/>
    <property type="molecule type" value="Genomic_DNA"/>
</dbReference>
<proteinExistence type="inferred from homology"/>
<dbReference type="GO" id="GO:0003677">
    <property type="term" value="F:DNA binding"/>
    <property type="evidence" value="ECO:0007669"/>
    <property type="project" value="TreeGrafter"/>
</dbReference>
<protein>
    <submittedName>
        <fullName evidence="9">Deoxyribodipyrimidine photo-lyase</fullName>
    </submittedName>
</protein>
<dbReference type="Pfam" id="PF00875">
    <property type="entry name" value="DNA_photolyase"/>
    <property type="match status" value="1"/>
</dbReference>